<evidence type="ECO:0000259" key="10">
    <source>
        <dbReference type="Pfam" id="PF05617"/>
    </source>
</evidence>
<evidence type="ECO:0000256" key="3">
    <source>
        <dbReference type="ARBA" id="ARBA00022525"/>
    </source>
</evidence>
<feature type="signal peptide" evidence="9">
    <location>
        <begin position="1"/>
        <end position="26"/>
    </location>
</feature>
<keyword evidence="5" id="KW-0278">Fertilization</keyword>
<comment type="similarity">
    <text evidence="8">Belongs to the plant egg cell-secreted peptide family.</text>
</comment>
<keyword evidence="6" id="KW-0968">Cytoplasmic vesicle</keyword>
<evidence type="ECO:0000256" key="2">
    <source>
        <dbReference type="ARBA" id="ARBA00004613"/>
    </source>
</evidence>
<organism evidence="11 12">
    <name type="scientific">Zizania palustris</name>
    <name type="common">Northern wild rice</name>
    <dbReference type="NCBI Taxonomy" id="103762"/>
    <lineage>
        <taxon>Eukaryota</taxon>
        <taxon>Viridiplantae</taxon>
        <taxon>Streptophyta</taxon>
        <taxon>Embryophyta</taxon>
        <taxon>Tracheophyta</taxon>
        <taxon>Spermatophyta</taxon>
        <taxon>Magnoliopsida</taxon>
        <taxon>Liliopsida</taxon>
        <taxon>Poales</taxon>
        <taxon>Poaceae</taxon>
        <taxon>BOP clade</taxon>
        <taxon>Oryzoideae</taxon>
        <taxon>Oryzeae</taxon>
        <taxon>Zizaniinae</taxon>
        <taxon>Zizania</taxon>
    </lineage>
</organism>
<gene>
    <name evidence="11" type="ORF">GUJ93_ZPchr0013g36290</name>
</gene>
<keyword evidence="3" id="KW-0964">Secreted</keyword>
<evidence type="ECO:0000256" key="5">
    <source>
        <dbReference type="ARBA" id="ARBA00023279"/>
    </source>
</evidence>
<evidence type="ECO:0000313" key="11">
    <source>
        <dbReference type="EMBL" id="KAG8096364.1"/>
    </source>
</evidence>
<dbReference type="EMBL" id="JAAALK010000079">
    <property type="protein sequence ID" value="KAG8096364.1"/>
    <property type="molecule type" value="Genomic_DNA"/>
</dbReference>
<sequence length="156" mass="16017">MACSGRCLPVVLLSLLLLAIATTAAAGGAWPAMGLGLAERLEGEASKQCWEVVMEIKSCTGEIILFFLNGEAYLGPGCCRAIRVIERSCWAADAMMSVIGFTPDEGDMLKGYCDAGDGDAAGGHSQGPSLPHTAPVLDCAAAAAVPAGRKSLALHH</sequence>
<dbReference type="InterPro" id="IPR008502">
    <property type="entry name" value="Prolamin-like"/>
</dbReference>
<dbReference type="OrthoDB" id="776947at2759"/>
<reference evidence="11" key="1">
    <citation type="journal article" date="2021" name="bioRxiv">
        <title>Whole Genome Assembly and Annotation of Northern Wild Rice, Zizania palustris L., Supports a Whole Genome Duplication in the Zizania Genus.</title>
        <authorList>
            <person name="Haas M."/>
            <person name="Kono T."/>
            <person name="Macchietto M."/>
            <person name="Millas R."/>
            <person name="McGilp L."/>
            <person name="Shao M."/>
            <person name="Duquette J."/>
            <person name="Hirsch C.N."/>
            <person name="Kimball J."/>
        </authorList>
    </citation>
    <scope>NUCLEOTIDE SEQUENCE</scope>
    <source>
        <tissue evidence="11">Fresh leaf tissue</tissue>
    </source>
</reference>
<dbReference type="GO" id="GO:0080155">
    <property type="term" value="P:regulation of double fertilization forming a zygote and endosperm"/>
    <property type="evidence" value="ECO:0007669"/>
    <property type="project" value="UniProtKB-ARBA"/>
</dbReference>
<protein>
    <recommendedName>
        <fullName evidence="10">Prolamin-like domain-containing protein</fullName>
    </recommendedName>
</protein>
<dbReference type="GO" id="GO:2000008">
    <property type="term" value="P:regulation of protein localization to cell surface"/>
    <property type="evidence" value="ECO:0007669"/>
    <property type="project" value="UniProtKB-ARBA"/>
</dbReference>
<dbReference type="GO" id="GO:0005576">
    <property type="term" value="C:extracellular region"/>
    <property type="evidence" value="ECO:0007669"/>
    <property type="project" value="UniProtKB-SubCell"/>
</dbReference>
<comment type="function">
    <text evidence="7">Involved in the regulation of gamete interactions during the double fertilization and to prevent multiple-pollen tube attraction; mediates the redistribution of the gamete fusogen HAP2/GCS1 to the cell surface after secretion upon sperm arrival.</text>
</comment>
<dbReference type="Proteomes" id="UP000729402">
    <property type="component" value="Unassembled WGS sequence"/>
</dbReference>
<evidence type="ECO:0000256" key="9">
    <source>
        <dbReference type="SAM" id="SignalP"/>
    </source>
</evidence>
<dbReference type="PANTHER" id="PTHR35293">
    <property type="entry name" value="EGG CELL-SECRETED PROTEIN 1.5"/>
    <property type="match status" value="1"/>
</dbReference>
<evidence type="ECO:0000313" key="12">
    <source>
        <dbReference type="Proteomes" id="UP000729402"/>
    </source>
</evidence>
<comment type="subcellular location">
    <subcellularLocation>
        <location evidence="1">Cytoplasmic vesicle</location>
    </subcellularLocation>
    <subcellularLocation>
        <location evidence="2">Secreted</location>
    </subcellularLocation>
</comment>
<proteinExistence type="inferred from homology"/>
<comment type="caution">
    <text evidence="11">The sequence shown here is derived from an EMBL/GenBank/DDBJ whole genome shotgun (WGS) entry which is preliminary data.</text>
</comment>
<keyword evidence="4 9" id="KW-0732">Signal</keyword>
<dbReference type="GO" id="GO:0009567">
    <property type="term" value="P:double fertilization forming a zygote and endosperm"/>
    <property type="evidence" value="ECO:0007669"/>
    <property type="project" value="InterPro"/>
</dbReference>
<evidence type="ECO:0000256" key="1">
    <source>
        <dbReference type="ARBA" id="ARBA00004541"/>
    </source>
</evidence>
<name>A0A8J5WWU9_ZIZPA</name>
<feature type="chain" id="PRO_5035242390" description="Prolamin-like domain-containing protein" evidence="9">
    <location>
        <begin position="27"/>
        <end position="156"/>
    </location>
</feature>
<dbReference type="Pfam" id="PF05617">
    <property type="entry name" value="Prolamin_like"/>
    <property type="match status" value="1"/>
</dbReference>
<dbReference type="AlphaFoldDB" id="A0A8J5WWU9"/>
<evidence type="ECO:0000256" key="7">
    <source>
        <dbReference type="ARBA" id="ARBA00034457"/>
    </source>
</evidence>
<dbReference type="PANTHER" id="PTHR35293:SF10">
    <property type="entry name" value="EGG CELL-SECRETED PROTEIN 1.2-RELATED"/>
    <property type="match status" value="1"/>
</dbReference>
<evidence type="ECO:0000256" key="6">
    <source>
        <dbReference type="ARBA" id="ARBA00023329"/>
    </source>
</evidence>
<accession>A0A8J5WWU9</accession>
<keyword evidence="12" id="KW-1185">Reference proteome</keyword>
<dbReference type="GO" id="GO:0031410">
    <property type="term" value="C:cytoplasmic vesicle"/>
    <property type="evidence" value="ECO:0007669"/>
    <property type="project" value="UniProtKB-SubCell"/>
</dbReference>
<reference evidence="11" key="2">
    <citation type="submission" date="2021-02" db="EMBL/GenBank/DDBJ databases">
        <authorList>
            <person name="Kimball J.A."/>
            <person name="Haas M.W."/>
            <person name="Macchietto M."/>
            <person name="Kono T."/>
            <person name="Duquette J."/>
            <person name="Shao M."/>
        </authorList>
    </citation>
    <scope>NUCLEOTIDE SEQUENCE</scope>
    <source>
        <tissue evidence="11">Fresh leaf tissue</tissue>
    </source>
</reference>
<evidence type="ECO:0000256" key="4">
    <source>
        <dbReference type="ARBA" id="ARBA00022729"/>
    </source>
</evidence>
<dbReference type="InterPro" id="IPR044711">
    <property type="entry name" value="EC11-15"/>
</dbReference>
<evidence type="ECO:0000256" key="8">
    <source>
        <dbReference type="ARBA" id="ARBA00034484"/>
    </source>
</evidence>
<feature type="domain" description="Prolamin-like" evidence="10">
    <location>
        <begin position="48"/>
        <end position="114"/>
    </location>
</feature>